<feature type="transmembrane region" description="Helical" evidence="1">
    <location>
        <begin position="23"/>
        <end position="43"/>
    </location>
</feature>
<keyword evidence="1" id="KW-1133">Transmembrane helix</keyword>
<dbReference type="PANTHER" id="PTHR36842">
    <property type="entry name" value="PROTEIN TOLB HOMOLOG"/>
    <property type="match status" value="1"/>
</dbReference>
<dbReference type="EMBL" id="CM001436">
    <property type="protein sequence ID" value="EHQ34682.1"/>
    <property type="molecule type" value="Genomic_DNA"/>
</dbReference>
<dbReference type="Gene3D" id="2.120.10.30">
    <property type="entry name" value="TolB, C-terminal domain"/>
    <property type="match status" value="1"/>
</dbReference>
<dbReference type="Proteomes" id="UP000005741">
    <property type="component" value="Chromosome"/>
</dbReference>
<sequence length="359" mass="40256">MVGILISTGVAAVSGKVPEKKHLFKIIIPAFSVVILILSFPTVSAGEPVMFSEGHSYDPYVFGDYIVYTDFKDDPYGNYPEWKRYGIIRGKPPLRLLSRGNIYLYNISSDKSVPVYKSVSRSGFPWIENDTVFWYEDRTSPAYYDPGDPNPYELLLYSVPLKRISSEAADNYSLLNPDVTSAWELSYSYKNNRRPDFSSNLTEVVHGDAGTSDLYMYYTDPDSGNQTLIASGPYVDYASPQVFKDRIFWEDCRSGYSQIYMYDLKNGEEYHICPQNFAQYDCSVDGDIVAWTTFGGDLYFTDISGLTEPDLSGNMTDNESAGYGSPEAGRAAESGMGSIVFMSLPLAVFLVLKCQRGKR</sequence>
<evidence type="ECO:0000313" key="2">
    <source>
        <dbReference type="EMBL" id="EHQ34682.1"/>
    </source>
</evidence>
<dbReference type="OrthoDB" id="146042at2157"/>
<dbReference type="RefSeq" id="WP_004076361.1">
    <property type="nucleotide sequence ID" value="NZ_CM001436.1"/>
</dbReference>
<gene>
    <name evidence="2" type="ORF">Metlim_0547</name>
</gene>
<dbReference type="InterPro" id="IPR011042">
    <property type="entry name" value="6-blade_b-propeller_TolB-like"/>
</dbReference>
<reference evidence="2 3" key="1">
    <citation type="submission" date="2011-10" db="EMBL/GenBank/DDBJ databases">
        <title>The Improved High-Quality Draft genome of Methanoplanus limicola DSM 2279.</title>
        <authorList>
            <consortium name="US DOE Joint Genome Institute (JGI-PGF)"/>
            <person name="Lucas S."/>
            <person name="Copeland A."/>
            <person name="Lapidus A."/>
            <person name="Glavina del Rio T."/>
            <person name="Dalin E."/>
            <person name="Tice H."/>
            <person name="Bruce D."/>
            <person name="Goodwin L."/>
            <person name="Pitluck S."/>
            <person name="Peters L."/>
            <person name="Mikhailova N."/>
            <person name="Lu M."/>
            <person name="Kyrpides N."/>
            <person name="Mavromatis K."/>
            <person name="Ivanova N."/>
            <person name="Markowitz V."/>
            <person name="Cheng J.-F."/>
            <person name="Hugenholtz P."/>
            <person name="Woyke T."/>
            <person name="Wu D."/>
            <person name="Wirth R."/>
            <person name="Brambilla E.-M."/>
            <person name="Klenk H.-P."/>
            <person name="Eisen J.A."/>
        </authorList>
    </citation>
    <scope>NUCLEOTIDE SEQUENCE [LARGE SCALE GENOMIC DNA]</scope>
    <source>
        <strain evidence="2 3">DSM 2279</strain>
    </source>
</reference>
<dbReference type="SUPFAM" id="SSF69304">
    <property type="entry name" value="Tricorn protease N-terminal domain"/>
    <property type="match status" value="1"/>
</dbReference>
<feature type="transmembrane region" description="Helical" evidence="1">
    <location>
        <begin position="335"/>
        <end position="352"/>
    </location>
</feature>
<keyword evidence="1" id="KW-0812">Transmembrane</keyword>
<protein>
    <recommendedName>
        <fullName evidence="4">DUF5050 domain-containing protein</fullName>
    </recommendedName>
</protein>
<evidence type="ECO:0000313" key="3">
    <source>
        <dbReference type="Proteomes" id="UP000005741"/>
    </source>
</evidence>
<accession>H1Z2U3</accession>
<evidence type="ECO:0000256" key="1">
    <source>
        <dbReference type="SAM" id="Phobius"/>
    </source>
</evidence>
<keyword evidence="1" id="KW-0472">Membrane</keyword>
<name>H1Z2U3_9EURY</name>
<organism evidence="2 3">
    <name type="scientific">Methanoplanus limicola DSM 2279</name>
    <dbReference type="NCBI Taxonomy" id="937775"/>
    <lineage>
        <taxon>Archaea</taxon>
        <taxon>Methanobacteriati</taxon>
        <taxon>Methanobacteriota</taxon>
        <taxon>Stenosarchaea group</taxon>
        <taxon>Methanomicrobia</taxon>
        <taxon>Methanomicrobiales</taxon>
        <taxon>Methanomicrobiaceae</taxon>
        <taxon>Methanoplanus</taxon>
    </lineage>
</organism>
<keyword evidence="3" id="KW-1185">Reference proteome</keyword>
<proteinExistence type="predicted"/>
<dbReference type="PANTHER" id="PTHR36842:SF1">
    <property type="entry name" value="PROTEIN TOLB"/>
    <property type="match status" value="1"/>
</dbReference>
<evidence type="ECO:0008006" key="4">
    <source>
        <dbReference type="Google" id="ProtNLM"/>
    </source>
</evidence>
<dbReference type="HOGENOM" id="CLU_770774_0_0_2"/>
<dbReference type="AlphaFoldDB" id="H1Z2U3"/>
<dbReference type="InParanoid" id="H1Z2U3"/>